<dbReference type="EMBL" id="BPLR01011050">
    <property type="protein sequence ID" value="GIY43892.1"/>
    <property type="molecule type" value="Genomic_DNA"/>
</dbReference>
<evidence type="ECO:0000313" key="3">
    <source>
        <dbReference type="Proteomes" id="UP001054945"/>
    </source>
</evidence>
<dbReference type="Proteomes" id="UP001054945">
    <property type="component" value="Unassembled WGS sequence"/>
</dbReference>
<evidence type="ECO:0000313" key="2">
    <source>
        <dbReference type="EMBL" id="GIY43892.1"/>
    </source>
</evidence>
<comment type="caution">
    <text evidence="2">The sequence shown here is derived from an EMBL/GenBank/DDBJ whole genome shotgun (WGS) entry which is preliminary data.</text>
</comment>
<keyword evidence="3" id="KW-1185">Reference proteome</keyword>
<name>A0AAV4TG70_CAEEX</name>
<protein>
    <submittedName>
        <fullName evidence="2">Potassium voltage-gated channel subfamily H member 8</fullName>
    </submittedName>
</protein>
<evidence type="ECO:0000256" key="1">
    <source>
        <dbReference type="SAM" id="MobiDB-lite"/>
    </source>
</evidence>
<accession>A0AAV4TG70</accession>
<reference evidence="2 3" key="1">
    <citation type="submission" date="2021-06" db="EMBL/GenBank/DDBJ databases">
        <title>Caerostris extrusa draft genome.</title>
        <authorList>
            <person name="Kono N."/>
            <person name="Arakawa K."/>
        </authorList>
    </citation>
    <scope>NUCLEOTIDE SEQUENCE [LARGE SCALE GENOMIC DNA]</scope>
</reference>
<organism evidence="2 3">
    <name type="scientific">Caerostris extrusa</name>
    <name type="common">Bark spider</name>
    <name type="synonym">Caerostris bankana</name>
    <dbReference type="NCBI Taxonomy" id="172846"/>
    <lineage>
        <taxon>Eukaryota</taxon>
        <taxon>Metazoa</taxon>
        <taxon>Ecdysozoa</taxon>
        <taxon>Arthropoda</taxon>
        <taxon>Chelicerata</taxon>
        <taxon>Arachnida</taxon>
        <taxon>Araneae</taxon>
        <taxon>Araneomorphae</taxon>
        <taxon>Entelegynae</taxon>
        <taxon>Araneoidea</taxon>
        <taxon>Araneidae</taxon>
        <taxon>Caerostris</taxon>
    </lineage>
</organism>
<feature type="region of interest" description="Disordered" evidence="1">
    <location>
        <begin position="39"/>
        <end position="78"/>
    </location>
</feature>
<sequence length="90" mass="9911">MYPHTRSYGGAQALSEFAQTFCSDILHDLTFNLREGYEMEDNGGTSLTLPSISEDDENNDSDGTTPASPMSPGMTINRNKIMQGIYNNNI</sequence>
<dbReference type="AlphaFoldDB" id="A0AAV4TG70"/>
<proteinExistence type="predicted"/>
<gene>
    <name evidence="2" type="primary">X975_23435</name>
    <name evidence="2" type="ORF">CEXT_803631</name>
</gene>
<feature type="compositionally biased region" description="Polar residues" evidence="1">
    <location>
        <begin position="63"/>
        <end position="78"/>
    </location>
</feature>